<evidence type="ECO:0000256" key="1">
    <source>
        <dbReference type="ARBA" id="ARBA00004202"/>
    </source>
</evidence>
<dbReference type="GO" id="GO:0016887">
    <property type="term" value="F:ATP hydrolysis activity"/>
    <property type="evidence" value="ECO:0007669"/>
    <property type="project" value="InterPro"/>
</dbReference>
<dbReference type="InterPro" id="IPR017871">
    <property type="entry name" value="ABC_transporter-like_CS"/>
</dbReference>
<evidence type="ECO:0000256" key="6">
    <source>
        <dbReference type="ARBA" id="ARBA00022840"/>
    </source>
</evidence>
<evidence type="ECO:0000313" key="10">
    <source>
        <dbReference type="Proteomes" id="UP000230781"/>
    </source>
</evidence>
<dbReference type="Pfam" id="PF08352">
    <property type="entry name" value="oligo_HPY"/>
    <property type="match status" value="1"/>
</dbReference>
<dbReference type="CDD" id="cd03257">
    <property type="entry name" value="ABC_NikE_OppD_transporters"/>
    <property type="match status" value="1"/>
</dbReference>
<dbReference type="SMART" id="SM00382">
    <property type="entry name" value="AAA"/>
    <property type="match status" value="1"/>
</dbReference>
<dbReference type="NCBIfam" id="TIGR01727">
    <property type="entry name" value="oligo_HPY"/>
    <property type="match status" value="1"/>
</dbReference>
<keyword evidence="5" id="KW-0547">Nucleotide-binding</keyword>
<evidence type="ECO:0000256" key="5">
    <source>
        <dbReference type="ARBA" id="ARBA00022741"/>
    </source>
</evidence>
<evidence type="ECO:0000256" key="2">
    <source>
        <dbReference type="ARBA" id="ARBA00005417"/>
    </source>
</evidence>
<comment type="subcellular location">
    <subcellularLocation>
        <location evidence="1">Cell membrane</location>
        <topology evidence="1">Peripheral membrane protein</topology>
    </subcellularLocation>
</comment>
<keyword evidence="7" id="KW-0472">Membrane</keyword>
<dbReference type="RefSeq" id="WP_100026022.1">
    <property type="nucleotide sequence ID" value="NZ_CAUSAS010000022.1"/>
</dbReference>
<dbReference type="Proteomes" id="UP000230781">
    <property type="component" value="Chromosome"/>
</dbReference>
<dbReference type="InterPro" id="IPR027417">
    <property type="entry name" value="P-loop_NTPase"/>
</dbReference>
<dbReference type="PANTHER" id="PTHR43297:SF2">
    <property type="entry name" value="DIPEPTIDE TRANSPORT ATP-BINDING PROTEIN DPPD"/>
    <property type="match status" value="1"/>
</dbReference>
<dbReference type="InterPro" id="IPR050388">
    <property type="entry name" value="ABC_Ni/Peptide_Import"/>
</dbReference>
<dbReference type="GO" id="GO:0015833">
    <property type="term" value="P:peptide transport"/>
    <property type="evidence" value="ECO:0007669"/>
    <property type="project" value="InterPro"/>
</dbReference>
<protein>
    <submittedName>
        <fullName evidence="9">Dipeptide/oligopeptide/nickel ABC transporter ATP-binding protein</fullName>
    </submittedName>
</protein>
<dbReference type="FunFam" id="3.40.50.300:FF:000016">
    <property type="entry name" value="Oligopeptide ABC transporter ATP-binding component"/>
    <property type="match status" value="1"/>
</dbReference>
<dbReference type="PANTHER" id="PTHR43297">
    <property type="entry name" value="OLIGOPEPTIDE TRANSPORT ATP-BINDING PROTEIN APPD"/>
    <property type="match status" value="1"/>
</dbReference>
<sequence>MENRNLLEIRDLVIQYVKDDETVHAVNSISVDIAEGETLGLVGETGAGKTTTALGIMRLITGPTGKIKSGSIKFNDKSILEISEEEIRKIRGNDISMIFQDPMTSLNPVMTVGEQIAEVIEIHERISKEEAMNKAAEMLELVGIPGARKNDFPHQFSGGMKQRVVIAIALACNPKLLIADEPTTALDVTIQAQVLDLMTDLKNKFRTSMLLITHDLGVVAQVCDKVAIMYAGEIVEYGSLEDVFENPKHPYTLGLFGSIPSLDEEKTRLVPIKGLMPDPTNLPTGCKFNPRCPHATELCSQRAPIVSEISKGHKVQCLIAEGLVKFKENWEEENE</sequence>
<evidence type="ECO:0000256" key="7">
    <source>
        <dbReference type="ARBA" id="ARBA00023136"/>
    </source>
</evidence>
<evidence type="ECO:0000313" key="9">
    <source>
        <dbReference type="EMBL" id="ATV69806.1"/>
    </source>
</evidence>
<reference evidence="9 10" key="1">
    <citation type="submission" date="2017-11" db="EMBL/GenBank/DDBJ databases">
        <title>Genome sequencing of Fusobacterium periodonticum KCOM 2555.</title>
        <authorList>
            <person name="Kook J.-K."/>
            <person name="Park S.-N."/>
            <person name="Lim Y.K."/>
        </authorList>
    </citation>
    <scope>NUCLEOTIDE SEQUENCE [LARGE SCALE GENOMIC DNA]</scope>
    <source>
        <strain evidence="9 10">KCOM 2555</strain>
    </source>
</reference>
<dbReference type="InterPro" id="IPR003439">
    <property type="entry name" value="ABC_transporter-like_ATP-bd"/>
</dbReference>
<evidence type="ECO:0000259" key="8">
    <source>
        <dbReference type="PROSITE" id="PS50893"/>
    </source>
</evidence>
<dbReference type="GO" id="GO:0005886">
    <property type="term" value="C:plasma membrane"/>
    <property type="evidence" value="ECO:0007669"/>
    <property type="project" value="UniProtKB-SubCell"/>
</dbReference>
<feature type="domain" description="ABC transporter" evidence="8">
    <location>
        <begin position="7"/>
        <end position="256"/>
    </location>
</feature>
<organism evidence="9 10">
    <name type="scientific">Fusobacterium pseudoperiodonticum</name>
    <dbReference type="NCBI Taxonomy" id="2663009"/>
    <lineage>
        <taxon>Bacteria</taxon>
        <taxon>Fusobacteriati</taxon>
        <taxon>Fusobacteriota</taxon>
        <taxon>Fusobacteriia</taxon>
        <taxon>Fusobacteriales</taxon>
        <taxon>Fusobacteriaceae</taxon>
        <taxon>Fusobacterium</taxon>
    </lineage>
</organism>
<dbReference type="PROSITE" id="PS50893">
    <property type="entry name" value="ABC_TRANSPORTER_2"/>
    <property type="match status" value="1"/>
</dbReference>
<gene>
    <name evidence="9" type="ORF">CTM98_03540</name>
</gene>
<proteinExistence type="inferred from homology"/>
<dbReference type="PROSITE" id="PS00211">
    <property type="entry name" value="ABC_TRANSPORTER_1"/>
    <property type="match status" value="1"/>
</dbReference>
<dbReference type="InterPro" id="IPR013563">
    <property type="entry name" value="Oligopep_ABC_C"/>
</dbReference>
<accession>A0A2D3PRR2</accession>
<evidence type="ECO:0000256" key="3">
    <source>
        <dbReference type="ARBA" id="ARBA00022448"/>
    </source>
</evidence>
<dbReference type="InterPro" id="IPR003593">
    <property type="entry name" value="AAA+_ATPase"/>
</dbReference>
<comment type="similarity">
    <text evidence="2">Belongs to the ABC transporter superfamily.</text>
</comment>
<keyword evidence="6 9" id="KW-0067">ATP-binding</keyword>
<dbReference type="Pfam" id="PF00005">
    <property type="entry name" value="ABC_tran"/>
    <property type="match status" value="1"/>
</dbReference>
<dbReference type="EMBL" id="CP024704">
    <property type="protein sequence ID" value="ATV69806.1"/>
    <property type="molecule type" value="Genomic_DNA"/>
</dbReference>
<dbReference type="AlphaFoldDB" id="A0A2D3PRR2"/>
<keyword evidence="4" id="KW-1003">Cell membrane</keyword>
<evidence type="ECO:0000256" key="4">
    <source>
        <dbReference type="ARBA" id="ARBA00022475"/>
    </source>
</evidence>
<name>A0A2D3PRR2_9FUSO</name>
<dbReference type="Gene3D" id="3.40.50.300">
    <property type="entry name" value="P-loop containing nucleotide triphosphate hydrolases"/>
    <property type="match status" value="1"/>
</dbReference>
<keyword evidence="3" id="KW-0813">Transport</keyword>
<dbReference type="SUPFAM" id="SSF52540">
    <property type="entry name" value="P-loop containing nucleoside triphosphate hydrolases"/>
    <property type="match status" value="1"/>
</dbReference>
<dbReference type="GO" id="GO:0005524">
    <property type="term" value="F:ATP binding"/>
    <property type="evidence" value="ECO:0007669"/>
    <property type="project" value="UniProtKB-KW"/>
</dbReference>